<dbReference type="SUPFAM" id="SSF52210">
    <property type="entry name" value="Succinyl-CoA synthetase domains"/>
    <property type="match status" value="2"/>
</dbReference>
<dbReference type="Gene3D" id="3.40.50.720">
    <property type="entry name" value="NAD(P)-binding Rossmann-like Domain"/>
    <property type="match status" value="1"/>
</dbReference>
<dbReference type="SUPFAM" id="SSF51735">
    <property type="entry name" value="NAD(P)-binding Rossmann-fold domains"/>
    <property type="match status" value="1"/>
</dbReference>
<reference evidence="5 6" key="1">
    <citation type="submission" date="2019-09" db="EMBL/GenBank/DDBJ databases">
        <title>Arthrobacter zafarii sp. nov., a moderately thermotolerant and halotolerant actinobacterium isolated from Cholistan desert soil of Pakistan.</title>
        <authorList>
            <person name="Amin A."/>
            <person name="Ahmed I."/>
            <person name="Khalid N."/>
            <person name="Schumann P."/>
            <person name="Busse H.J."/>
            <person name="Khan I.U."/>
            <person name="Li S."/>
            <person name="Li W.J."/>
        </authorList>
    </citation>
    <scope>NUCLEOTIDE SEQUENCE [LARGE SCALE GENOMIC DNA]</scope>
    <source>
        <strain evidence="5 6">NCCP-1664</strain>
    </source>
</reference>
<dbReference type="InterPro" id="IPR016102">
    <property type="entry name" value="Succinyl-CoA_synth-like"/>
</dbReference>
<dbReference type="SUPFAM" id="SSF55729">
    <property type="entry name" value="Acyl-CoA N-acyltransferases (Nat)"/>
    <property type="match status" value="1"/>
</dbReference>
<dbReference type="EMBL" id="BKDJ01000009">
    <property type="protein sequence ID" value="GER23540.1"/>
    <property type="molecule type" value="Genomic_DNA"/>
</dbReference>
<evidence type="ECO:0000313" key="5">
    <source>
        <dbReference type="EMBL" id="GER23540.1"/>
    </source>
</evidence>
<dbReference type="Pfam" id="PF00583">
    <property type="entry name" value="Acetyltransf_1"/>
    <property type="match status" value="1"/>
</dbReference>
<evidence type="ECO:0000259" key="3">
    <source>
        <dbReference type="PROSITE" id="PS50975"/>
    </source>
</evidence>
<feature type="compositionally biased region" description="Basic and acidic residues" evidence="2">
    <location>
        <begin position="605"/>
        <end position="614"/>
    </location>
</feature>
<dbReference type="Pfam" id="PF13549">
    <property type="entry name" value="ATP-grasp_5"/>
    <property type="match status" value="1"/>
</dbReference>
<evidence type="ECO:0000259" key="4">
    <source>
        <dbReference type="PROSITE" id="PS51186"/>
    </source>
</evidence>
<dbReference type="AlphaFoldDB" id="A0A5A7NRU4"/>
<dbReference type="Gene3D" id="3.40.630.30">
    <property type="match status" value="1"/>
</dbReference>
<dbReference type="Pfam" id="PF13380">
    <property type="entry name" value="CoA_binding_2"/>
    <property type="match status" value="1"/>
</dbReference>
<dbReference type="InterPro" id="IPR000182">
    <property type="entry name" value="GNAT_dom"/>
</dbReference>
<keyword evidence="1" id="KW-0547">Nucleotide-binding</keyword>
<dbReference type="PROSITE" id="PS51186">
    <property type="entry name" value="GNAT"/>
    <property type="match status" value="1"/>
</dbReference>
<dbReference type="CDD" id="cd04301">
    <property type="entry name" value="NAT_SF"/>
    <property type="match status" value="1"/>
</dbReference>
<keyword evidence="5" id="KW-0808">Transferase</keyword>
<comment type="caution">
    <text evidence="5">The sequence shown here is derived from an EMBL/GenBank/DDBJ whole genome shotgun (WGS) entry which is preliminary data.</text>
</comment>
<dbReference type="InterPro" id="IPR011761">
    <property type="entry name" value="ATP-grasp"/>
</dbReference>
<organism evidence="5 6">
    <name type="scientific">Zafaria cholistanensis</name>
    <dbReference type="NCBI Taxonomy" id="1682741"/>
    <lineage>
        <taxon>Bacteria</taxon>
        <taxon>Bacillati</taxon>
        <taxon>Actinomycetota</taxon>
        <taxon>Actinomycetes</taxon>
        <taxon>Micrococcales</taxon>
        <taxon>Micrococcaceae</taxon>
        <taxon>Zafaria</taxon>
    </lineage>
</organism>
<dbReference type="Pfam" id="PF13607">
    <property type="entry name" value="Succ_CoA_lig"/>
    <property type="match status" value="1"/>
</dbReference>
<dbReference type="PANTHER" id="PTHR42793">
    <property type="entry name" value="COA BINDING DOMAIN CONTAINING PROTEIN"/>
    <property type="match status" value="1"/>
</dbReference>
<evidence type="ECO:0000313" key="6">
    <source>
        <dbReference type="Proteomes" id="UP000325307"/>
    </source>
</evidence>
<dbReference type="GO" id="GO:0005524">
    <property type="term" value="F:ATP binding"/>
    <property type="evidence" value="ECO:0007669"/>
    <property type="project" value="UniProtKB-UniRule"/>
</dbReference>
<keyword evidence="6" id="KW-1185">Reference proteome</keyword>
<dbReference type="SMART" id="SM00881">
    <property type="entry name" value="CoA_binding"/>
    <property type="match status" value="1"/>
</dbReference>
<name>A0A5A7NRU4_9MICC</name>
<dbReference type="GO" id="GO:0016747">
    <property type="term" value="F:acyltransferase activity, transferring groups other than amino-acyl groups"/>
    <property type="evidence" value="ECO:0007669"/>
    <property type="project" value="InterPro"/>
</dbReference>
<dbReference type="Gene3D" id="3.30.1490.20">
    <property type="entry name" value="ATP-grasp fold, A domain"/>
    <property type="match status" value="1"/>
</dbReference>
<feature type="domain" description="ATP-grasp" evidence="3">
    <location>
        <begin position="695"/>
        <end position="907"/>
    </location>
</feature>
<proteinExistence type="predicted"/>
<dbReference type="InterPro" id="IPR003781">
    <property type="entry name" value="CoA-bd"/>
</dbReference>
<dbReference type="GO" id="GO:0046872">
    <property type="term" value="F:metal ion binding"/>
    <property type="evidence" value="ECO:0007669"/>
    <property type="project" value="InterPro"/>
</dbReference>
<dbReference type="PROSITE" id="PS50975">
    <property type="entry name" value="ATP_GRASP"/>
    <property type="match status" value="1"/>
</dbReference>
<dbReference type="Gene3D" id="3.30.470.20">
    <property type="entry name" value="ATP-grasp fold, B domain"/>
    <property type="match status" value="1"/>
</dbReference>
<keyword evidence="1" id="KW-0067">ATP-binding</keyword>
<accession>A0A5A7NRU4</accession>
<dbReference type="Proteomes" id="UP000325307">
    <property type="component" value="Unassembled WGS sequence"/>
</dbReference>
<protein>
    <submittedName>
        <fullName evidence="5">GNAT family N-acetyltransferase</fullName>
    </submittedName>
</protein>
<dbReference type="Gene3D" id="3.40.50.261">
    <property type="entry name" value="Succinyl-CoA synthetase domains"/>
    <property type="match status" value="2"/>
</dbReference>
<sequence>MLRDGSTAHLRPIRPEDAAALERFHAGQSETSIYLRYFTYKSRLTPAELKRFTEVDHVDRVALVVERSGAIVGIGRYDRLEDPEEAEVAFNISDQYQGMGVGSILLEHLAAAARERGIERFSAEVLPENRKMLAVFAEAGYEVRRHFDDGVVMVEFAIDPTDRSRAVMESREHRAEARSLGDLLAPRSVAVIGASRTWGSIGQTVLTGILEGGFTGAVYGINPEALEVAGVRSYATLAEVPGPVDLAVLTVPKEEIPGLVADCAAAGAKGLLVITGGFAEGGDGLARQRELVRAARANGMRVVGPASLGLINTDPAVRLNASVAPGMPQRGSLGLFSQSAAIGVLLYAACSRRNLGVSSVVSVGNRADVSGNDAMQFWEDDPATSAVGLYLESFGNPRKFSRIARRLSRNKPVIVAKSDVTGLRLPPGHAVRTTQAPREAVDAMLQQSGVIRVATNEELMDVAQIVASQPLPAGGGVGLVANSAALGRVLADNAERHGLTVAALETGLDLDGGQSQALSRLGALLDDVLARSEVHSAVVILLPARGATLEALADAVGRCGARAGKPVLAVFAGILDASVPTEGLFHVGTEPPAESAALLQEGPHREDLDQERPGPDGGPVAEAGPPATVPAYSSPGNAIAALASVVRYAQWRRRDFGETVEPAGIDKDRAEDLVAAHLARISGAELLTLDAAGAAELLACYGIRVLESVPFDTEDQAVAAAERLGWPVALKTTDQHLRHRLDLGGVRLNIIDEASLRGNIRHMRQVLAAAGAGGLEVQAMAPSGQGCVVRGLEDPLLGPLLSFGLAGDAVNLLGDWAHAIPPLSTTDLAELVRSPRAARKLFGYQGLPAVNIAALEDLINRVATLKDHHPEVALLEFNPVMVSGDGITVLSADVRLGNPEVRTDSARRALSAWGGLAPGAG</sequence>
<feature type="domain" description="N-acetyltransferase" evidence="4">
    <location>
        <begin position="8"/>
        <end position="158"/>
    </location>
</feature>
<dbReference type="InterPro" id="IPR013815">
    <property type="entry name" value="ATP_grasp_subdomain_1"/>
</dbReference>
<dbReference type="InterPro" id="IPR032875">
    <property type="entry name" value="Succ_CoA_lig_flav_dom"/>
</dbReference>
<evidence type="ECO:0000256" key="2">
    <source>
        <dbReference type="SAM" id="MobiDB-lite"/>
    </source>
</evidence>
<dbReference type="InterPro" id="IPR036291">
    <property type="entry name" value="NAD(P)-bd_dom_sf"/>
</dbReference>
<dbReference type="InterPro" id="IPR016181">
    <property type="entry name" value="Acyl_CoA_acyltransferase"/>
</dbReference>
<evidence type="ECO:0000256" key="1">
    <source>
        <dbReference type="PROSITE-ProRule" id="PRU00409"/>
    </source>
</evidence>
<dbReference type="PANTHER" id="PTHR42793:SF1">
    <property type="entry name" value="PEPTIDYL-LYSINE N-ACETYLTRANSFERASE PATZ"/>
    <property type="match status" value="1"/>
</dbReference>
<feature type="region of interest" description="Disordered" evidence="2">
    <location>
        <begin position="605"/>
        <end position="625"/>
    </location>
</feature>
<dbReference type="SUPFAM" id="SSF56059">
    <property type="entry name" value="Glutathione synthetase ATP-binding domain-like"/>
    <property type="match status" value="1"/>
</dbReference>
<gene>
    <name evidence="5" type="ORF">NCCP1664_20350</name>
</gene>